<dbReference type="Pfam" id="PF18317">
    <property type="entry name" value="SDH_C"/>
    <property type="match status" value="1"/>
</dbReference>
<evidence type="ECO:0000256" key="2">
    <source>
        <dbReference type="SAM" id="MobiDB-lite"/>
    </source>
</evidence>
<dbReference type="InterPro" id="IPR013708">
    <property type="entry name" value="Shikimate_DH-bd_N"/>
</dbReference>
<dbReference type="InterPro" id="IPR011342">
    <property type="entry name" value="Shikimate_DH"/>
</dbReference>
<dbReference type="GO" id="GO:0004764">
    <property type="term" value="F:shikimate 3-dehydrogenase (NADP+) activity"/>
    <property type="evidence" value="ECO:0007669"/>
    <property type="project" value="InterPro"/>
</dbReference>
<dbReference type="InterPro" id="IPR006151">
    <property type="entry name" value="Shikm_DH/Glu-tRNA_Rdtase"/>
</dbReference>
<keyword evidence="1" id="KW-0560">Oxidoreductase</keyword>
<evidence type="ECO:0000313" key="7">
    <source>
        <dbReference type="Proteomes" id="UP000694240"/>
    </source>
</evidence>
<feature type="compositionally biased region" description="Polar residues" evidence="2">
    <location>
        <begin position="1"/>
        <end position="10"/>
    </location>
</feature>
<dbReference type="Proteomes" id="UP000694240">
    <property type="component" value="Chromosome 8"/>
</dbReference>
<feature type="domain" description="Quinate/shikimate 5-dehydrogenase/glutamyl-tRNA reductase" evidence="3">
    <location>
        <begin position="455"/>
        <end position="531"/>
    </location>
</feature>
<dbReference type="Pfam" id="PF01488">
    <property type="entry name" value="Shikimate_DH"/>
    <property type="match status" value="1"/>
</dbReference>
<dbReference type="Pfam" id="PF08501">
    <property type="entry name" value="Shikimate_dh_N"/>
    <property type="match status" value="1"/>
</dbReference>
<dbReference type="InterPro" id="IPR022893">
    <property type="entry name" value="Shikimate_DH_fam"/>
</dbReference>
<evidence type="ECO:0000259" key="3">
    <source>
        <dbReference type="Pfam" id="PF01488"/>
    </source>
</evidence>
<dbReference type="FunFam" id="3.40.50.10860:FF:000009">
    <property type="entry name" value="Bifunctional 3-dehydroquinate dehydratase/shikimate dehydrogenase, chloroplastic"/>
    <property type="match status" value="1"/>
</dbReference>
<name>A0A8T2ATV6_9BRAS</name>
<dbReference type="PANTHER" id="PTHR21089">
    <property type="entry name" value="SHIKIMATE DEHYDROGENASE"/>
    <property type="match status" value="1"/>
</dbReference>
<dbReference type="GO" id="GO:0003855">
    <property type="term" value="F:3-dehydroquinate dehydratase activity"/>
    <property type="evidence" value="ECO:0007669"/>
    <property type="project" value="InterPro"/>
</dbReference>
<dbReference type="HAMAP" id="MF_00222">
    <property type="entry name" value="Shikimate_DH_AroE"/>
    <property type="match status" value="1"/>
</dbReference>
<feature type="region of interest" description="Disordered" evidence="2">
    <location>
        <begin position="1"/>
        <end position="22"/>
    </location>
</feature>
<comment type="caution">
    <text evidence="6">The sequence shown here is derived from an EMBL/GenBank/DDBJ whole genome shotgun (WGS) entry which is preliminary data.</text>
</comment>
<dbReference type="EMBL" id="JAEFBK010000008">
    <property type="protein sequence ID" value="KAG7576267.1"/>
    <property type="molecule type" value="Genomic_DNA"/>
</dbReference>
<keyword evidence="7" id="KW-1185">Reference proteome</keyword>
<dbReference type="GO" id="GO:0050661">
    <property type="term" value="F:NADP binding"/>
    <property type="evidence" value="ECO:0007669"/>
    <property type="project" value="InterPro"/>
</dbReference>
<dbReference type="InterPro" id="IPR001381">
    <property type="entry name" value="DHquinase_I"/>
</dbReference>
<sequence length="608" mass="66374">MAASSTNARLTNPPHVLSKPRLSPTSVANLRFPAADSSSRFNSSLFSADSSFPQPRSVPFPVVISDRSRRRSMERSNVYVASNSTEMEIGSQDIVKNPSLICAPVMADSIDKMVIETFKAHELGADLVEIRLDWLKDFTPLEDLKTIIKKSPLPTLFTYRPKWEGGQYEGDENERQDVLRLAMELGADYIDVELQVAGEFIKSIDGKKPENFRVIVSSHNYQNTPSVEDLDDLVARIRQTGADIVKIATTAVDIADVARMFHITSNAQVPTIGLVMGERGLMSRILCSKFGGYLTFGTLDSGKVSAPGQPTIKDLLDLYNFRRIGPDTKVYGIIGKPVSHSKSPIVHNQAFKSVDFNGVYVHLLVDNLASFLQAYSSSDFAGFSCTIPHKEAALQCCDEVDPLAKSIGAVNTILRRKSDGKLLGYNTDCIGSISAIEDGLRRSGDPSRGPSSSSPLAGKTVVVIGAGGAGKALAYGAKEKGAKVVIANRTYERALELAEAIGGRALSLTDLDNFHPEDGMVLANTTSMGMQPNVDETPISKHALKHYTLVFDAVYTPRITRLLREAEESGAITVSGSEMFVRQAYEQFEIFTGLPAPKELYWQIMSKY</sequence>
<dbReference type="NCBIfam" id="TIGR00507">
    <property type="entry name" value="aroE"/>
    <property type="match status" value="1"/>
</dbReference>
<dbReference type="InterPro" id="IPR041121">
    <property type="entry name" value="SDH_C"/>
</dbReference>
<feature type="domain" description="Shikimate dehydrogenase substrate binding N-terminal" evidence="4">
    <location>
        <begin position="333"/>
        <end position="413"/>
    </location>
</feature>
<dbReference type="PANTHER" id="PTHR21089:SF1">
    <property type="entry name" value="BIFUNCTIONAL 3-DEHYDROQUINATE DEHYDRATASE_SHIKIMATE DEHYDROGENASE, CHLOROPLASTIC"/>
    <property type="match status" value="1"/>
</dbReference>
<dbReference type="Pfam" id="PF01487">
    <property type="entry name" value="DHquinase_I"/>
    <property type="match status" value="1"/>
</dbReference>
<organism evidence="6 7">
    <name type="scientific">Arabidopsis thaliana x Arabidopsis arenosa</name>
    <dbReference type="NCBI Taxonomy" id="1240361"/>
    <lineage>
        <taxon>Eukaryota</taxon>
        <taxon>Viridiplantae</taxon>
        <taxon>Streptophyta</taxon>
        <taxon>Embryophyta</taxon>
        <taxon>Tracheophyta</taxon>
        <taxon>Spermatophyta</taxon>
        <taxon>Magnoliopsida</taxon>
        <taxon>eudicotyledons</taxon>
        <taxon>Gunneridae</taxon>
        <taxon>Pentapetalae</taxon>
        <taxon>rosids</taxon>
        <taxon>malvids</taxon>
        <taxon>Brassicales</taxon>
        <taxon>Brassicaceae</taxon>
        <taxon>Camelineae</taxon>
        <taxon>Arabidopsis</taxon>
    </lineage>
</organism>
<reference evidence="6 7" key="1">
    <citation type="submission" date="2020-12" db="EMBL/GenBank/DDBJ databases">
        <title>Concerted genomic and epigenomic changes stabilize Arabidopsis allopolyploids.</title>
        <authorList>
            <person name="Chen Z."/>
        </authorList>
    </citation>
    <scope>NUCLEOTIDE SEQUENCE [LARGE SCALE GENOMIC DNA]</scope>
    <source>
        <strain evidence="6">Allo738</strain>
        <tissue evidence="6">Leaf</tissue>
    </source>
</reference>
<proteinExistence type="inferred from homology"/>
<dbReference type="CDD" id="cd01065">
    <property type="entry name" value="NAD_bind_Shikimate_DH"/>
    <property type="match status" value="1"/>
</dbReference>
<dbReference type="HAMAP" id="MF_00214">
    <property type="entry name" value="AroD"/>
    <property type="match status" value="1"/>
</dbReference>
<evidence type="ECO:0000256" key="1">
    <source>
        <dbReference type="ARBA" id="ARBA00023002"/>
    </source>
</evidence>
<dbReference type="GO" id="GO:0009423">
    <property type="term" value="P:chorismate biosynthetic process"/>
    <property type="evidence" value="ECO:0007669"/>
    <property type="project" value="TreeGrafter"/>
</dbReference>
<dbReference type="CDD" id="cd00502">
    <property type="entry name" value="DHQase_I"/>
    <property type="match status" value="1"/>
</dbReference>
<evidence type="ECO:0000259" key="5">
    <source>
        <dbReference type="Pfam" id="PF18317"/>
    </source>
</evidence>
<dbReference type="GO" id="GO:0019632">
    <property type="term" value="P:shikimate metabolic process"/>
    <property type="evidence" value="ECO:0007669"/>
    <property type="project" value="InterPro"/>
</dbReference>
<dbReference type="SMR" id="A0A8T2ATV6"/>
<gene>
    <name evidence="6" type="ORF">ISN45_Aa03g006720</name>
</gene>
<accession>A0A8T2ATV6</accession>
<protein>
    <submittedName>
        <fullName evidence="6">Shikimate dehydrogenase</fullName>
    </submittedName>
</protein>
<evidence type="ECO:0000313" key="6">
    <source>
        <dbReference type="EMBL" id="KAG7576267.1"/>
    </source>
</evidence>
<feature type="domain" description="SDH C-terminal" evidence="5">
    <location>
        <begin position="576"/>
        <end position="599"/>
    </location>
</feature>
<dbReference type="FunFam" id="3.40.50.720:FF:000172">
    <property type="entry name" value="Bifunctional 3-dehydroquinate dehydratase/shikimate dehydrogenase, chloroplastic"/>
    <property type="match status" value="1"/>
</dbReference>
<dbReference type="AlphaFoldDB" id="A0A8T2ATV6"/>
<evidence type="ECO:0000259" key="4">
    <source>
        <dbReference type="Pfam" id="PF08501"/>
    </source>
</evidence>
<dbReference type="NCBIfam" id="TIGR01093">
    <property type="entry name" value="aroD"/>
    <property type="match status" value="1"/>
</dbReference>
<dbReference type="FunFam" id="3.20.20.70:FF:000142">
    <property type="entry name" value="bifunctional 3-dehydroquinate dehydratase/shikimate dehydrogenase, chloroplastic"/>
    <property type="match status" value="1"/>
</dbReference>